<dbReference type="InterPro" id="IPR021871">
    <property type="entry name" value="DUF3482"/>
</dbReference>
<protein>
    <submittedName>
        <fullName evidence="2">DUF3482 domain-containing protein</fullName>
    </submittedName>
</protein>
<dbReference type="InterPro" id="IPR027417">
    <property type="entry name" value="P-loop_NTPase"/>
</dbReference>
<dbReference type="InterPro" id="IPR006073">
    <property type="entry name" value="GTP-bd"/>
</dbReference>
<dbReference type="RefSeq" id="WP_163965744.1">
    <property type="nucleotide sequence ID" value="NZ_JAAGNX010000003.1"/>
</dbReference>
<organism evidence="2 3">
    <name type="scientific">Oceanipulchritudo coccoides</name>
    <dbReference type="NCBI Taxonomy" id="2706888"/>
    <lineage>
        <taxon>Bacteria</taxon>
        <taxon>Pseudomonadati</taxon>
        <taxon>Verrucomicrobiota</taxon>
        <taxon>Opitutia</taxon>
        <taxon>Puniceicoccales</taxon>
        <taxon>Oceanipulchritudinaceae</taxon>
        <taxon>Oceanipulchritudo</taxon>
    </lineage>
</organism>
<dbReference type="EMBL" id="JAAGNX010000003">
    <property type="protein sequence ID" value="NDV62932.1"/>
    <property type="molecule type" value="Genomic_DNA"/>
</dbReference>
<evidence type="ECO:0000259" key="1">
    <source>
        <dbReference type="Pfam" id="PF01926"/>
    </source>
</evidence>
<proteinExistence type="predicted"/>
<dbReference type="CDD" id="cd00882">
    <property type="entry name" value="Ras_like_GTPase"/>
    <property type="match status" value="1"/>
</dbReference>
<feature type="domain" description="G" evidence="1">
    <location>
        <begin position="4"/>
        <end position="70"/>
    </location>
</feature>
<dbReference type="Gene3D" id="3.40.50.300">
    <property type="entry name" value="P-loop containing nucleotide triphosphate hydrolases"/>
    <property type="match status" value="1"/>
</dbReference>
<comment type="caution">
    <text evidence="2">The sequence shown here is derived from an EMBL/GenBank/DDBJ whole genome shotgun (WGS) entry which is preliminary data.</text>
</comment>
<sequence>MSVEVIVIGETNDGKTTVVSNLIEDEDAVIGPEPGTTRKAHRHRLFDRNGEVLLEVWDTPGFEETDEMHYWFTRQAGQGVGNLAEAFVEEHSGKADWQRDMELMRPIHEGAIVVYVAASNRRPIEDDRKQLEIIRLTGAVRVALINQKPGENDFTDEWVTLLQREIGAVDTYQPMTAGIRERLNLLETLGRCCIGSREEIQAVRDALEADWEARLEDLARMMLDTLRKILECRGSSRKGEAASRDKLNRNLNRIEESFRSDAKALFRHRKATFNSPVLDAPLTSTGMWKSFGLGLTRKQAVFASAVMGAGVGAVVDASVGGFSFLTGTLIGGATGTFIGASLIYSPVSANFGDNQVVTKVQAKSNLPNVLMDRLLIFGRLLIRISHGIRSEEALRIEVDSSTDASNSRLRNWSSKEREAFSRLVAELDKANPREDKVYGSEREVLIKSIVRELAI</sequence>
<evidence type="ECO:0000313" key="3">
    <source>
        <dbReference type="Proteomes" id="UP000478417"/>
    </source>
</evidence>
<dbReference type="AlphaFoldDB" id="A0A6B2M3Q0"/>
<dbReference type="Proteomes" id="UP000478417">
    <property type="component" value="Unassembled WGS sequence"/>
</dbReference>
<name>A0A6B2M3Q0_9BACT</name>
<dbReference type="SUPFAM" id="SSF52540">
    <property type="entry name" value="P-loop containing nucleoside triphosphate hydrolases"/>
    <property type="match status" value="1"/>
</dbReference>
<gene>
    <name evidence="2" type="ORF">G0Q06_10755</name>
</gene>
<accession>A0A6B2M3Q0</accession>
<keyword evidence="3" id="KW-1185">Reference proteome</keyword>
<dbReference type="Pfam" id="PF11981">
    <property type="entry name" value="DUF3482"/>
    <property type="match status" value="1"/>
</dbReference>
<evidence type="ECO:0000313" key="2">
    <source>
        <dbReference type="EMBL" id="NDV62932.1"/>
    </source>
</evidence>
<dbReference type="GO" id="GO:0005525">
    <property type="term" value="F:GTP binding"/>
    <property type="evidence" value="ECO:0007669"/>
    <property type="project" value="InterPro"/>
</dbReference>
<reference evidence="2 3" key="1">
    <citation type="submission" date="2020-02" db="EMBL/GenBank/DDBJ databases">
        <title>Albibacoteraceae fam. nov., the first described family within the subdivision 4 Verrucomicrobia.</title>
        <authorList>
            <person name="Xi F."/>
        </authorList>
    </citation>
    <scope>NUCLEOTIDE SEQUENCE [LARGE SCALE GENOMIC DNA]</scope>
    <source>
        <strain evidence="2 3">CK1056</strain>
    </source>
</reference>
<dbReference type="Pfam" id="PF01926">
    <property type="entry name" value="MMR_HSR1"/>
    <property type="match status" value="1"/>
</dbReference>